<dbReference type="InterPro" id="IPR036259">
    <property type="entry name" value="MFS_trans_sf"/>
</dbReference>
<feature type="transmembrane region" description="Helical" evidence="7">
    <location>
        <begin position="487"/>
        <end position="508"/>
    </location>
</feature>
<dbReference type="PANTHER" id="PTHR31585:SF5">
    <property type="entry name" value="RNA-BINDING S4 DOMAIN-CONTAINING PROTEIN"/>
    <property type="match status" value="1"/>
</dbReference>
<feature type="transmembrane region" description="Helical" evidence="7">
    <location>
        <begin position="443"/>
        <end position="465"/>
    </location>
</feature>
<feature type="transmembrane region" description="Helical" evidence="7">
    <location>
        <begin position="268"/>
        <end position="287"/>
    </location>
</feature>
<keyword evidence="10" id="KW-1185">Reference proteome</keyword>
<evidence type="ECO:0000256" key="6">
    <source>
        <dbReference type="ARBA" id="ARBA00023136"/>
    </source>
</evidence>
<dbReference type="Pfam" id="PF03092">
    <property type="entry name" value="BT1"/>
    <property type="match status" value="2"/>
</dbReference>
<dbReference type="GO" id="GO:0016020">
    <property type="term" value="C:membrane"/>
    <property type="evidence" value="ECO:0007669"/>
    <property type="project" value="UniProtKB-SubCell"/>
</dbReference>
<dbReference type="EMBL" id="CAKLCB010000336">
    <property type="protein sequence ID" value="CAH0520212.1"/>
    <property type="molecule type" value="Genomic_DNA"/>
</dbReference>
<sequence>MTILHSPNKGDLIGRSSFGTDVKQPSDTECLNHFMEASSPDPTGIKGGALREGSAPNLMQKESIGLLIQYAAVGLNYGVLPATIYPFLQNYLNASGTQVTTAQTLVFLPWSFKCFYGILSDCVPLWGYRRRPYMVIGWSICLTMLIMMACMPAGDPYYTVSSDRKIKPADYTPEIRARINADASSQAGKYVMLMFFAAVGYILSDVCADSIVVDFAQREPLESRGKTQSAIYAVRTVFVIIGQLITGFCFNGEEYGGDFGFSITFPQLMTILAVLTAPVIPITWLLIKEEKQPRINFRVYMKELWELIQKRVVYQVIFFYFFQGMFSSISYTASSPVQSYMVGVTPINSTISEVLGNVLFMAGIMATSRWGLQWNWRWIILVTGICVSVVDGITTFITIWDVFRSQWFWLGLPIAVQLPYGVSFVISSFVIVELSGVGNEGVVYGLITMVSNLSSPFATAMTVVIDQPFSLTTERIQADDKSIRMDITYAVVIMYAMTAFSWVFLVFLPRQKEETQELLRTGGSSKVLGAITVAYLTFAFVWSLMVNIMAIFDSTSCLVIAGGKGC</sequence>
<dbReference type="EMBL" id="CAKKTJ010000281">
    <property type="protein sequence ID" value="CAH0478918.1"/>
    <property type="molecule type" value="Genomic_DNA"/>
</dbReference>
<dbReference type="InterPro" id="IPR039309">
    <property type="entry name" value="BT1"/>
</dbReference>
<keyword evidence="5 7" id="KW-1133">Transmembrane helix</keyword>
<evidence type="ECO:0000313" key="9">
    <source>
        <dbReference type="EMBL" id="CAH0520212.1"/>
    </source>
</evidence>
<evidence type="ECO:0000256" key="1">
    <source>
        <dbReference type="ARBA" id="ARBA00004141"/>
    </source>
</evidence>
<feature type="transmembrane region" description="Helical" evidence="7">
    <location>
        <begin position="528"/>
        <end position="552"/>
    </location>
</feature>
<proteinExistence type="inferred from homology"/>
<evidence type="ECO:0000256" key="4">
    <source>
        <dbReference type="ARBA" id="ARBA00022692"/>
    </source>
</evidence>
<comment type="subcellular location">
    <subcellularLocation>
        <location evidence="1">Membrane</location>
        <topology evidence="1">Multi-pass membrane protein</topology>
    </subcellularLocation>
</comment>
<organism evidence="8 11">
    <name type="scientific">Peronospora belbahrii</name>
    <dbReference type="NCBI Taxonomy" id="622444"/>
    <lineage>
        <taxon>Eukaryota</taxon>
        <taxon>Sar</taxon>
        <taxon>Stramenopiles</taxon>
        <taxon>Oomycota</taxon>
        <taxon>Peronosporomycetes</taxon>
        <taxon>Peronosporales</taxon>
        <taxon>Peronosporaceae</taxon>
        <taxon>Peronospora</taxon>
    </lineage>
</organism>
<comment type="caution">
    <text evidence="8">The sequence shown here is derived from an EMBL/GenBank/DDBJ whole genome shotgun (WGS) entry which is preliminary data.</text>
</comment>
<keyword evidence="6 7" id="KW-0472">Membrane</keyword>
<dbReference type="Gene3D" id="1.20.1250.20">
    <property type="entry name" value="MFS general substrate transporter like domains"/>
    <property type="match status" value="1"/>
</dbReference>
<evidence type="ECO:0000313" key="8">
    <source>
        <dbReference type="EMBL" id="CAH0478918.1"/>
    </source>
</evidence>
<dbReference type="PANTHER" id="PTHR31585">
    <property type="entry name" value="FOLATE-BIOPTERIN TRANSPORTER 1, CHLOROPLASTIC"/>
    <property type="match status" value="1"/>
</dbReference>
<keyword evidence="3" id="KW-0813">Transport</keyword>
<gene>
    <name evidence="9" type="ORF">PBS001_LOCUS6705</name>
    <name evidence="8" type="ORF">PBS003_LOCUS5594</name>
</gene>
<feature type="transmembrane region" description="Helical" evidence="7">
    <location>
        <begin position="229"/>
        <end position="248"/>
    </location>
</feature>
<dbReference type="AlphaFoldDB" id="A0AAU9LCT8"/>
<feature type="transmembrane region" description="Helical" evidence="7">
    <location>
        <begin position="406"/>
        <end position="431"/>
    </location>
</feature>
<feature type="transmembrane region" description="Helical" evidence="7">
    <location>
        <begin position="135"/>
        <end position="154"/>
    </location>
</feature>
<evidence type="ECO:0000313" key="11">
    <source>
        <dbReference type="Proteomes" id="UP001160483"/>
    </source>
</evidence>
<feature type="transmembrane region" description="Helical" evidence="7">
    <location>
        <begin position="108"/>
        <end position="128"/>
    </location>
</feature>
<feature type="transmembrane region" description="Helical" evidence="7">
    <location>
        <begin position="312"/>
        <end position="334"/>
    </location>
</feature>
<name>A0AAU9LCT8_9STRA</name>
<evidence type="ECO:0000313" key="10">
    <source>
        <dbReference type="Proteomes" id="UP001158986"/>
    </source>
</evidence>
<dbReference type="Proteomes" id="UP001160483">
    <property type="component" value="Unassembled WGS sequence"/>
</dbReference>
<accession>A0AAU9LCT8</accession>
<feature type="transmembrane region" description="Helical" evidence="7">
    <location>
        <begin position="67"/>
        <end position="88"/>
    </location>
</feature>
<dbReference type="Proteomes" id="UP001158986">
    <property type="component" value="Unassembled WGS sequence"/>
</dbReference>
<evidence type="ECO:0000256" key="2">
    <source>
        <dbReference type="ARBA" id="ARBA00007015"/>
    </source>
</evidence>
<feature type="transmembrane region" description="Helical" evidence="7">
    <location>
        <begin position="190"/>
        <end position="208"/>
    </location>
</feature>
<evidence type="ECO:0000256" key="3">
    <source>
        <dbReference type="ARBA" id="ARBA00022448"/>
    </source>
</evidence>
<keyword evidence="4 7" id="KW-0812">Transmembrane</keyword>
<feature type="transmembrane region" description="Helical" evidence="7">
    <location>
        <begin position="379"/>
        <end position="400"/>
    </location>
</feature>
<protein>
    <recommendedName>
        <fullName evidence="12">Folate-Biopterin Transporter (FBT) Family</fullName>
    </recommendedName>
</protein>
<reference evidence="8 10" key="1">
    <citation type="submission" date="2021-11" db="EMBL/GenBank/DDBJ databases">
        <authorList>
            <person name="Islam A."/>
            <person name="Islam S."/>
            <person name="Flora M.S."/>
            <person name="Rahman M."/>
            <person name="Ziaur R.M."/>
            <person name="Epstein J.H."/>
            <person name="Hassan M."/>
            <person name="Klassen M."/>
            <person name="Woodard K."/>
            <person name="Webb A."/>
            <person name="Webby R.J."/>
            <person name="El Zowalaty M.E."/>
        </authorList>
    </citation>
    <scope>NUCLEOTIDE SEQUENCE</scope>
    <source>
        <strain evidence="9">Pbs1</strain>
        <strain evidence="8">Pbs3</strain>
    </source>
</reference>
<evidence type="ECO:0000256" key="7">
    <source>
        <dbReference type="SAM" id="Phobius"/>
    </source>
</evidence>
<evidence type="ECO:0000256" key="5">
    <source>
        <dbReference type="ARBA" id="ARBA00022989"/>
    </source>
</evidence>
<feature type="transmembrane region" description="Helical" evidence="7">
    <location>
        <begin position="354"/>
        <end position="372"/>
    </location>
</feature>
<dbReference type="SUPFAM" id="SSF103473">
    <property type="entry name" value="MFS general substrate transporter"/>
    <property type="match status" value="1"/>
</dbReference>
<comment type="similarity">
    <text evidence="2">Belongs to the major facilitator superfamily. Folate-biopterin transporter (TC 2.A.71) family.</text>
</comment>
<evidence type="ECO:0008006" key="12">
    <source>
        <dbReference type="Google" id="ProtNLM"/>
    </source>
</evidence>